<dbReference type="InterPro" id="IPR016162">
    <property type="entry name" value="Ald_DH_N"/>
</dbReference>
<dbReference type="Gene3D" id="3.40.605.10">
    <property type="entry name" value="Aldehyde Dehydrogenase, Chain A, domain 1"/>
    <property type="match status" value="2"/>
</dbReference>
<dbReference type="eggNOG" id="KOG2450">
    <property type="taxonomic scope" value="Eukaryota"/>
</dbReference>
<dbReference type="AlphaFoldDB" id="T1JC26"/>
<dbReference type="SUPFAM" id="SSF53720">
    <property type="entry name" value="ALDH-like"/>
    <property type="match status" value="1"/>
</dbReference>
<dbReference type="EnsemblMetazoa" id="SMAR011333-RA">
    <property type="protein sequence ID" value="SMAR011333-PA"/>
    <property type="gene ID" value="SMAR011333"/>
</dbReference>
<sequence>MDASARGRLMFKLTDLIERDSDYLSNLETLDNGKPLSGSYGDVENSVNFLRYYAGWSDKIMELSHYDVRLEAGFPPGVVNTVPGYGPTAGAALTEHPNVDKLAFTGSLQLTALWSQHVLGYLEVMDKALALKRVVGDPFDPTTWDPDNWAKVNSARSIRRRQFGESVNSANVHWPKVNSANGQLGEQFGE</sequence>
<dbReference type="EMBL" id="JH432049">
    <property type="status" value="NOT_ANNOTATED_CDS"/>
    <property type="molecule type" value="Genomic_DNA"/>
</dbReference>
<evidence type="ECO:0000259" key="1">
    <source>
        <dbReference type="Pfam" id="PF00171"/>
    </source>
</evidence>
<reference evidence="3" key="1">
    <citation type="submission" date="2011-05" db="EMBL/GenBank/DDBJ databases">
        <authorList>
            <person name="Richards S.R."/>
            <person name="Qu J."/>
            <person name="Jiang H."/>
            <person name="Jhangiani S.N."/>
            <person name="Agravi P."/>
            <person name="Goodspeed R."/>
            <person name="Gross S."/>
            <person name="Mandapat C."/>
            <person name="Jackson L."/>
            <person name="Mathew T."/>
            <person name="Pu L."/>
            <person name="Thornton R."/>
            <person name="Saada N."/>
            <person name="Wilczek-Boney K.B."/>
            <person name="Lee S."/>
            <person name="Kovar C."/>
            <person name="Wu Y."/>
            <person name="Scherer S.E."/>
            <person name="Worley K.C."/>
            <person name="Muzny D.M."/>
            <person name="Gibbs R."/>
        </authorList>
    </citation>
    <scope>NUCLEOTIDE SEQUENCE</scope>
    <source>
        <strain evidence="3">Brora</strain>
    </source>
</reference>
<dbReference type="PANTHER" id="PTHR11699">
    <property type="entry name" value="ALDEHYDE DEHYDROGENASE-RELATED"/>
    <property type="match status" value="1"/>
</dbReference>
<reference evidence="2" key="2">
    <citation type="submission" date="2015-02" db="UniProtKB">
        <authorList>
            <consortium name="EnsemblMetazoa"/>
        </authorList>
    </citation>
    <scope>IDENTIFICATION</scope>
</reference>
<dbReference type="PhylomeDB" id="T1JC26"/>
<proteinExistence type="predicted"/>
<dbReference type="HOGENOM" id="CLU_1429716_0_0_1"/>
<evidence type="ECO:0000313" key="2">
    <source>
        <dbReference type="EnsemblMetazoa" id="SMAR011333-PA"/>
    </source>
</evidence>
<dbReference type="STRING" id="126957.T1JC26"/>
<keyword evidence="3" id="KW-1185">Reference proteome</keyword>
<name>T1JC26_STRMM</name>
<dbReference type="InterPro" id="IPR016161">
    <property type="entry name" value="Ald_DH/histidinol_DH"/>
</dbReference>
<organism evidence="2 3">
    <name type="scientific">Strigamia maritima</name>
    <name type="common">European centipede</name>
    <name type="synonym">Geophilus maritimus</name>
    <dbReference type="NCBI Taxonomy" id="126957"/>
    <lineage>
        <taxon>Eukaryota</taxon>
        <taxon>Metazoa</taxon>
        <taxon>Ecdysozoa</taxon>
        <taxon>Arthropoda</taxon>
        <taxon>Myriapoda</taxon>
        <taxon>Chilopoda</taxon>
        <taxon>Pleurostigmophora</taxon>
        <taxon>Geophilomorpha</taxon>
        <taxon>Linotaeniidae</taxon>
        <taxon>Strigamia</taxon>
    </lineage>
</organism>
<protein>
    <recommendedName>
        <fullName evidence="1">Aldehyde dehydrogenase domain-containing protein</fullName>
    </recommendedName>
</protein>
<dbReference type="InterPro" id="IPR015590">
    <property type="entry name" value="Aldehyde_DH_dom"/>
</dbReference>
<dbReference type="Pfam" id="PF00171">
    <property type="entry name" value="Aldedh"/>
    <property type="match status" value="2"/>
</dbReference>
<feature type="domain" description="Aldehyde dehydrogenase" evidence="1">
    <location>
        <begin position="70"/>
        <end position="109"/>
    </location>
</feature>
<evidence type="ECO:0000313" key="3">
    <source>
        <dbReference type="Proteomes" id="UP000014500"/>
    </source>
</evidence>
<dbReference type="GO" id="GO:0016491">
    <property type="term" value="F:oxidoreductase activity"/>
    <property type="evidence" value="ECO:0007669"/>
    <property type="project" value="InterPro"/>
</dbReference>
<dbReference type="Proteomes" id="UP000014500">
    <property type="component" value="Unassembled WGS sequence"/>
</dbReference>
<accession>T1JC26</accession>
<feature type="domain" description="Aldehyde dehydrogenase" evidence="1">
    <location>
        <begin position="1"/>
        <end position="62"/>
    </location>
</feature>